<evidence type="ECO:0000313" key="5">
    <source>
        <dbReference type="EMBL" id="CAH3104977.1"/>
    </source>
</evidence>
<keyword evidence="3" id="KW-0455">Luminescence</keyword>
<dbReference type="AlphaFoldDB" id="A0AAU9W5Y7"/>
<keyword evidence="6" id="KW-1185">Reference proteome</keyword>
<dbReference type="Pfam" id="PF01353">
    <property type="entry name" value="GFP"/>
    <property type="match status" value="1"/>
</dbReference>
<organism evidence="5 6">
    <name type="scientific">Pocillopora meandrina</name>
    <dbReference type="NCBI Taxonomy" id="46732"/>
    <lineage>
        <taxon>Eukaryota</taxon>
        <taxon>Metazoa</taxon>
        <taxon>Cnidaria</taxon>
        <taxon>Anthozoa</taxon>
        <taxon>Hexacorallia</taxon>
        <taxon>Scleractinia</taxon>
        <taxon>Astrocoeniina</taxon>
        <taxon>Pocilloporidae</taxon>
        <taxon>Pocillopora</taxon>
    </lineage>
</organism>
<comment type="caution">
    <text evidence="5">The sequence shown here is derived from an EMBL/GenBank/DDBJ whole genome shotgun (WGS) entry which is preliminary data.</text>
</comment>
<dbReference type="SUPFAM" id="SSF54511">
    <property type="entry name" value="GFP-like"/>
    <property type="match status" value="1"/>
</dbReference>
<keyword evidence="2" id="KW-0157">Chromophore</keyword>
<proteinExistence type="inferred from homology"/>
<gene>
    <name evidence="5" type="ORF">PMEA_00034973</name>
</gene>
<dbReference type="Gene3D" id="2.40.155.10">
    <property type="entry name" value="Green fluorescent protein"/>
    <property type="match status" value="1"/>
</dbReference>
<evidence type="ECO:0000256" key="4">
    <source>
        <dbReference type="ARBA" id="ARBA00023262"/>
    </source>
</evidence>
<dbReference type="InterPro" id="IPR009017">
    <property type="entry name" value="GFP"/>
</dbReference>
<dbReference type="Proteomes" id="UP001159428">
    <property type="component" value="Unassembled WGS sequence"/>
</dbReference>
<accession>A0AAU9W5Y7</accession>
<evidence type="ECO:0000256" key="3">
    <source>
        <dbReference type="ARBA" id="ARBA00023223"/>
    </source>
</evidence>
<reference evidence="5 6" key="1">
    <citation type="submission" date="2022-05" db="EMBL/GenBank/DDBJ databases">
        <authorList>
            <consortium name="Genoscope - CEA"/>
            <person name="William W."/>
        </authorList>
    </citation>
    <scope>NUCLEOTIDE SEQUENCE [LARGE SCALE GENOMIC DNA]</scope>
</reference>
<comment type="similarity">
    <text evidence="1">Belongs to the GFP family.</text>
</comment>
<sequence length="102" mass="11276">MKMKFEMKGSVNGHYFGIEGEGKGGIQSSTFWVTKGGPLPLSFGILSSAFKYGNRCFTKYSDDMPNYCKQAFLAGMSYERTFTLEDGGVATASGHTRYKRDV</sequence>
<keyword evidence="4" id="KW-0599">Photoprotein</keyword>
<evidence type="ECO:0000313" key="6">
    <source>
        <dbReference type="Proteomes" id="UP001159428"/>
    </source>
</evidence>
<evidence type="ECO:0000256" key="1">
    <source>
        <dbReference type="ARBA" id="ARBA00008949"/>
    </source>
</evidence>
<protein>
    <submittedName>
        <fullName evidence="5">Uncharacterized protein</fullName>
    </submittedName>
</protein>
<dbReference type="InterPro" id="IPR011584">
    <property type="entry name" value="GFP-related"/>
</dbReference>
<dbReference type="EMBL" id="CALNXJ010000009">
    <property type="protein sequence ID" value="CAH3104977.1"/>
    <property type="molecule type" value="Genomic_DNA"/>
</dbReference>
<evidence type="ECO:0000256" key="2">
    <source>
        <dbReference type="ARBA" id="ARBA00022991"/>
    </source>
</evidence>
<dbReference type="GO" id="GO:0008218">
    <property type="term" value="P:bioluminescence"/>
    <property type="evidence" value="ECO:0007669"/>
    <property type="project" value="UniProtKB-KW"/>
</dbReference>
<name>A0AAU9W5Y7_9CNID</name>